<dbReference type="EMBL" id="JAAKFY010000014">
    <property type="protein sequence ID" value="KAF3846891.1"/>
    <property type="molecule type" value="Genomic_DNA"/>
</dbReference>
<dbReference type="InterPro" id="IPR001965">
    <property type="entry name" value="Znf_PHD"/>
</dbReference>
<dbReference type="InterPro" id="IPR018501">
    <property type="entry name" value="DDT_dom"/>
</dbReference>
<comment type="subcellular location">
    <subcellularLocation>
        <location evidence="1">Nucleus</location>
    </subcellularLocation>
</comment>
<keyword evidence="5" id="KW-0539">Nucleus</keyword>
<accession>A0A7J5YD11</accession>
<dbReference type="FunFam" id="3.30.40.10:FF:000036">
    <property type="entry name" value="nucleosome-remodeling factor subunit BPTF isoform X1"/>
    <property type="match status" value="1"/>
</dbReference>
<feature type="compositionally biased region" description="Basic and acidic residues" evidence="7">
    <location>
        <begin position="572"/>
        <end position="590"/>
    </location>
</feature>
<dbReference type="Pfam" id="PF02791">
    <property type="entry name" value="DDT"/>
    <property type="match status" value="1"/>
</dbReference>
<dbReference type="PANTHER" id="PTHR45975">
    <property type="entry name" value="NUCLEOSOME-REMODELING FACTOR SUBUNIT BPTF"/>
    <property type="match status" value="1"/>
</dbReference>
<evidence type="ECO:0000313" key="10">
    <source>
        <dbReference type="EMBL" id="KAF3846891.1"/>
    </source>
</evidence>
<dbReference type="Pfam" id="PF00628">
    <property type="entry name" value="PHD"/>
    <property type="match status" value="1"/>
</dbReference>
<evidence type="ECO:0000256" key="2">
    <source>
        <dbReference type="ARBA" id="ARBA00022723"/>
    </source>
</evidence>
<comment type="caution">
    <text evidence="10">The sequence shown here is derived from an EMBL/GenBank/DDBJ whole genome shotgun (WGS) entry which is preliminary data.</text>
</comment>
<evidence type="ECO:0008006" key="12">
    <source>
        <dbReference type="Google" id="ProtNLM"/>
    </source>
</evidence>
<dbReference type="GO" id="GO:0000978">
    <property type="term" value="F:RNA polymerase II cis-regulatory region sequence-specific DNA binding"/>
    <property type="evidence" value="ECO:0007669"/>
    <property type="project" value="TreeGrafter"/>
</dbReference>
<feature type="compositionally biased region" description="Basic and acidic residues" evidence="7">
    <location>
        <begin position="542"/>
        <end position="552"/>
    </location>
</feature>
<dbReference type="InterPro" id="IPR013083">
    <property type="entry name" value="Znf_RING/FYVE/PHD"/>
</dbReference>
<keyword evidence="4" id="KW-0862">Zinc</keyword>
<dbReference type="CDD" id="cd15559">
    <property type="entry name" value="PHD1_BPTF"/>
    <property type="match status" value="1"/>
</dbReference>
<sequence length="884" mass="100590">MRGKRGRPPKPLQAEDSSPAATRGLRPRRNIKPRVRGDDHSGDEEAVSPARESPKRRRGGGRLGGSGTTTRGRGRGGRSRGRGGRRTPVCKTVVYDDHESDEDDDAVSLRSEEEEVEEPQSEEDEALKEESDCLEEEEEEEEDGGSLCTESSFRSQSTHASTPGKRKGRPRPRSPILEEKEIPALKLPDSSEDLLVPSAELLNAASIYEVLRNFSTGLRLSRFDFADFCAALVGQEQCTLIAETHIALLKVILREEDTSNTTFAPADLKDSVNSTLYFIDGMTWPEVLRAYCESDREYHHVLPYQEVDEYPYGPLESKIKVLQFLVDQFLTTNIARDELMSDGTMLYDDHCRVCHRLGDLLCCETCSAVYHLECVKPPLVEVPEDEWQCEICVAHKVPGVTDSVTEAQKNRPEEDGEQEKKEKEKKEKKQIWYYSSRKQLEDLMQALDRQYWEAELHAVLEEMKEEVHAHMDITEELTNKARGNNKAYLTAIRREAQEARRRAEEAERGSLKTTEETSDVSSHLNREKKDSAEESSVSEAKPGAEESLKTNKETQSANTTSREDGEPSSLETQERTDEDAKSESIKEEKPPSSPVRFDGDSSRLSFLKRDLSVNINNLFKLGQEGKYRVYHNQFSTNVLALNKHQHREDHDKRRHLSHKFSLTMAAEFKWNGSIFGSRSLTVSTLRLTIIQLESSVPGPFMHPNWASHRTNWNKAVQMCSKAREFALALAILECAIKPVVMLPVWKDSLGHTRLHRMTSIEREDKEKGKKREKKLEDEETLQQATWVKYSIPIKHQVWKQKGEEYRVTGWGGWSWVSKTHVPRFVPKLPGNTNVNYRKDLEADIVISSTVFIAKMKKENAAACTNKQKKTTETEKETTVNTPEE</sequence>
<keyword evidence="11" id="KW-1185">Reference proteome</keyword>
<proteinExistence type="predicted"/>
<dbReference type="PANTHER" id="PTHR45975:SF2">
    <property type="entry name" value="NUCLEOSOME-REMODELING FACTOR SUBUNIT BPTF"/>
    <property type="match status" value="1"/>
</dbReference>
<dbReference type="GO" id="GO:0006357">
    <property type="term" value="P:regulation of transcription by RNA polymerase II"/>
    <property type="evidence" value="ECO:0007669"/>
    <property type="project" value="InterPro"/>
</dbReference>
<feature type="domain" description="DDT" evidence="9">
    <location>
        <begin position="198"/>
        <end position="258"/>
    </location>
</feature>
<dbReference type="PROSITE" id="PS01359">
    <property type="entry name" value="ZF_PHD_1"/>
    <property type="match status" value="1"/>
</dbReference>
<feature type="region of interest" description="Disordered" evidence="7">
    <location>
        <begin position="1"/>
        <end position="184"/>
    </location>
</feature>
<feature type="compositionally biased region" description="Basic residues" evidence="7">
    <location>
        <begin position="72"/>
        <end position="85"/>
    </location>
</feature>
<dbReference type="GO" id="GO:0016589">
    <property type="term" value="C:NURF complex"/>
    <property type="evidence" value="ECO:0007669"/>
    <property type="project" value="InterPro"/>
</dbReference>
<dbReference type="SUPFAM" id="SSF57903">
    <property type="entry name" value="FYVE/PHD zinc finger"/>
    <property type="match status" value="1"/>
</dbReference>
<feature type="compositionally biased region" description="Basic and acidic residues" evidence="7">
    <location>
        <begin position="408"/>
        <end position="425"/>
    </location>
</feature>
<feature type="region of interest" description="Disordered" evidence="7">
    <location>
        <begin position="860"/>
        <end position="884"/>
    </location>
</feature>
<feature type="region of interest" description="Disordered" evidence="7">
    <location>
        <begin position="403"/>
        <end position="425"/>
    </location>
</feature>
<dbReference type="InterPro" id="IPR019786">
    <property type="entry name" value="Zinc_finger_PHD-type_CS"/>
</dbReference>
<evidence type="ECO:0000259" key="8">
    <source>
        <dbReference type="PROSITE" id="PS50016"/>
    </source>
</evidence>
<name>A0A7J5YD11_DISMA</name>
<reference evidence="10 11" key="1">
    <citation type="submission" date="2020-03" db="EMBL/GenBank/DDBJ databases">
        <title>Dissostichus mawsoni Genome sequencing and assembly.</title>
        <authorList>
            <person name="Park H."/>
        </authorList>
    </citation>
    <scope>NUCLEOTIDE SEQUENCE [LARGE SCALE GENOMIC DNA]</scope>
    <source>
        <strain evidence="10">DM0001</strain>
        <tissue evidence="10">Muscle</tissue>
    </source>
</reference>
<dbReference type="GO" id="GO:0008270">
    <property type="term" value="F:zinc ion binding"/>
    <property type="evidence" value="ECO:0007669"/>
    <property type="project" value="UniProtKB-KW"/>
</dbReference>
<feature type="compositionally biased region" description="Polar residues" evidence="7">
    <location>
        <begin position="149"/>
        <end position="161"/>
    </location>
</feature>
<dbReference type="SMART" id="SM00571">
    <property type="entry name" value="DDT"/>
    <property type="match status" value="1"/>
</dbReference>
<dbReference type="AlphaFoldDB" id="A0A7J5YD11"/>
<evidence type="ECO:0000256" key="7">
    <source>
        <dbReference type="SAM" id="MobiDB-lite"/>
    </source>
</evidence>
<gene>
    <name evidence="10" type="ORF">F7725_003969</name>
</gene>
<dbReference type="PROSITE" id="PS50016">
    <property type="entry name" value="ZF_PHD_2"/>
    <property type="match status" value="1"/>
</dbReference>
<feature type="domain" description="PHD-type" evidence="8">
    <location>
        <begin position="348"/>
        <end position="395"/>
    </location>
</feature>
<dbReference type="InterPro" id="IPR011011">
    <property type="entry name" value="Znf_FYVE_PHD"/>
</dbReference>
<evidence type="ECO:0000256" key="3">
    <source>
        <dbReference type="ARBA" id="ARBA00022771"/>
    </source>
</evidence>
<evidence type="ECO:0000256" key="1">
    <source>
        <dbReference type="ARBA" id="ARBA00004123"/>
    </source>
</evidence>
<keyword evidence="3 6" id="KW-0863">Zinc-finger</keyword>
<evidence type="ECO:0000259" key="9">
    <source>
        <dbReference type="PROSITE" id="PS50827"/>
    </source>
</evidence>
<organism evidence="10 11">
    <name type="scientific">Dissostichus mawsoni</name>
    <name type="common">Antarctic cod</name>
    <dbReference type="NCBI Taxonomy" id="36200"/>
    <lineage>
        <taxon>Eukaryota</taxon>
        <taxon>Metazoa</taxon>
        <taxon>Chordata</taxon>
        <taxon>Craniata</taxon>
        <taxon>Vertebrata</taxon>
        <taxon>Euteleostomi</taxon>
        <taxon>Actinopterygii</taxon>
        <taxon>Neopterygii</taxon>
        <taxon>Teleostei</taxon>
        <taxon>Neoteleostei</taxon>
        <taxon>Acanthomorphata</taxon>
        <taxon>Eupercaria</taxon>
        <taxon>Perciformes</taxon>
        <taxon>Notothenioidei</taxon>
        <taxon>Nototheniidae</taxon>
        <taxon>Dissostichus</taxon>
    </lineage>
</organism>
<dbReference type="OrthoDB" id="784962at2759"/>
<feature type="region of interest" description="Disordered" evidence="7">
    <location>
        <begin position="499"/>
        <end position="600"/>
    </location>
</feature>
<dbReference type="InterPro" id="IPR019787">
    <property type="entry name" value="Znf_PHD-finger"/>
</dbReference>
<dbReference type="PROSITE" id="PS50827">
    <property type="entry name" value="DDT"/>
    <property type="match status" value="1"/>
</dbReference>
<protein>
    <recommendedName>
        <fullName evidence="12">Bromodomain PHD finger transcription factor</fullName>
    </recommendedName>
</protein>
<dbReference type="SMART" id="SM00249">
    <property type="entry name" value="PHD"/>
    <property type="match status" value="1"/>
</dbReference>
<keyword evidence="2" id="KW-0479">Metal-binding</keyword>
<evidence type="ECO:0000256" key="6">
    <source>
        <dbReference type="PROSITE-ProRule" id="PRU00146"/>
    </source>
</evidence>
<evidence type="ECO:0000313" key="11">
    <source>
        <dbReference type="Proteomes" id="UP000518266"/>
    </source>
</evidence>
<feature type="compositionally biased region" description="Basic and acidic residues" evidence="7">
    <location>
        <begin position="499"/>
        <end position="515"/>
    </location>
</feature>
<dbReference type="Proteomes" id="UP000518266">
    <property type="component" value="Unassembled WGS sequence"/>
</dbReference>
<feature type="compositionally biased region" description="Acidic residues" evidence="7">
    <location>
        <begin position="98"/>
        <end position="144"/>
    </location>
</feature>
<evidence type="ECO:0000256" key="5">
    <source>
        <dbReference type="ARBA" id="ARBA00023242"/>
    </source>
</evidence>
<feature type="compositionally biased region" description="Basic residues" evidence="7">
    <location>
        <begin position="25"/>
        <end position="34"/>
    </location>
</feature>
<dbReference type="InterPro" id="IPR038028">
    <property type="entry name" value="BPTF"/>
</dbReference>
<dbReference type="Gene3D" id="3.30.40.10">
    <property type="entry name" value="Zinc/RING finger domain, C3HC4 (zinc finger)"/>
    <property type="match status" value="1"/>
</dbReference>
<feature type="non-terminal residue" evidence="10">
    <location>
        <position position="884"/>
    </location>
</feature>
<evidence type="ECO:0000256" key="4">
    <source>
        <dbReference type="ARBA" id="ARBA00022833"/>
    </source>
</evidence>